<evidence type="ECO:0000313" key="1">
    <source>
        <dbReference type="EMBL" id="KAF8876373.1"/>
    </source>
</evidence>
<organism evidence="1 2">
    <name type="scientific">Gymnopilus junonius</name>
    <name type="common">Spectacular rustgill mushroom</name>
    <name type="synonym">Gymnopilus spectabilis subsp. junonius</name>
    <dbReference type="NCBI Taxonomy" id="109634"/>
    <lineage>
        <taxon>Eukaryota</taxon>
        <taxon>Fungi</taxon>
        <taxon>Dikarya</taxon>
        <taxon>Basidiomycota</taxon>
        <taxon>Agaricomycotina</taxon>
        <taxon>Agaricomycetes</taxon>
        <taxon>Agaricomycetidae</taxon>
        <taxon>Agaricales</taxon>
        <taxon>Agaricineae</taxon>
        <taxon>Hymenogastraceae</taxon>
        <taxon>Gymnopilus</taxon>
    </lineage>
</organism>
<sequence>MSQHTAYYAKPLTTEMVVECLRILEFPIFLLLRTFDHIRILSSIPTSSISGNIIAGRLWASMFCLNAKIHSIRIVSMSSISDSPPTTPSDCLHMKPHHICTGLPLKIIHHTLRHRFYWTATLNRPRELKSGLEEELPLLESCVIADVTDEPGRETEDDGRDVEDVKVLTIYMVALSVKGYAEKWKLLMKSVPVIRGVDGTALAEGFRDAIITLGGVFEDSSALAVAFSERSRKGIERSKYLDTTTALTEDYQFQWLV</sequence>
<accession>A0A9P5NBU1</accession>
<comment type="caution">
    <text evidence="1">The sequence shown here is derived from an EMBL/GenBank/DDBJ whole genome shotgun (WGS) entry which is preliminary data.</text>
</comment>
<reference evidence="1" key="1">
    <citation type="submission" date="2020-11" db="EMBL/GenBank/DDBJ databases">
        <authorList>
            <consortium name="DOE Joint Genome Institute"/>
            <person name="Ahrendt S."/>
            <person name="Riley R."/>
            <person name="Andreopoulos W."/>
            <person name="LaButti K."/>
            <person name="Pangilinan J."/>
            <person name="Ruiz-duenas F.J."/>
            <person name="Barrasa J.M."/>
            <person name="Sanchez-Garcia M."/>
            <person name="Camarero S."/>
            <person name="Miyauchi S."/>
            <person name="Serrano A."/>
            <person name="Linde D."/>
            <person name="Babiker R."/>
            <person name="Drula E."/>
            <person name="Ayuso-Fernandez I."/>
            <person name="Pacheco R."/>
            <person name="Padilla G."/>
            <person name="Ferreira P."/>
            <person name="Barriuso J."/>
            <person name="Kellner H."/>
            <person name="Castanera R."/>
            <person name="Alfaro M."/>
            <person name="Ramirez L."/>
            <person name="Pisabarro A.G."/>
            <person name="Kuo A."/>
            <person name="Tritt A."/>
            <person name="Lipzen A."/>
            <person name="He G."/>
            <person name="Yan M."/>
            <person name="Ng V."/>
            <person name="Cullen D."/>
            <person name="Martin F."/>
            <person name="Rosso M.-N."/>
            <person name="Henrissat B."/>
            <person name="Hibbett D."/>
            <person name="Martinez A.T."/>
            <person name="Grigoriev I.V."/>
        </authorList>
    </citation>
    <scope>NUCLEOTIDE SEQUENCE</scope>
    <source>
        <strain evidence="1">AH 44721</strain>
    </source>
</reference>
<keyword evidence="2" id="KW-1185">Reference proteome</keyword>
<proteinExistence type="predicted"/>
<evidence type="ECO:0000313" key="2">
    <source>
        <dbReference type="Proteomes" id="UP000724874"/>
    </source>
</evidence>
<dbReference type="Proteomes" id="UP000724874">
    <property type="component" value="Unassembled WGS sequence"/>
</dbReference>
<dbReference type="EMBL" id="JADNYJ010000183">
    <property type="protein sequence ID" value="KAF8876373.1"/>
    <property type="molecule type" value="Genomic_DNA"/>
</dbReference>
<gene>
    <name evidence="1" type="ORF">CPB84DRAFT_1852982</name>
</gene>
<protein>
    <submittedName>
        <fullName evidence="1">Uncharacterized protein</fullName>
    </submittedName>
</protein>
<dbReference type="AlphaFoldDB" id="A0A9P5NBU1"/>
<name>A0A9P5NBU1_GYMJU</name>